<dbReference type="Proteomes" id="UP000235786">
    <property type="component" value="Unassembled WGS sequence"/>
</dbReference>
<keyword evidence="2" id="KW-1185">Reference proteome</keyword>
<accession>A0A2J6RGA6</accession>
<name>A0A2J6RGA6_HYAVF</name>
<proteinExistence type="predicted"/>
<gene>
    <name evidence="1" type="ORF">L207DRAFT_531827</name>
</gene>
<dbReference type="STRING" id="1149755.A0A2J6RGA6"/>
<dbReference type="CDD" id="cd00303">
    <property type="entry name" value="retropepsin_like"/>
    <property type="match status" value="1"/>
</dbReference>
<dbReference type="AlphaFoldDB" id="A0A2J6RGA6"/>
<dbReference type="Gene3D" id="2.40.70.10">
    <property type="entry name" value="Acid Proteases"/>
    <property type="match status" value="2"/>
</dbReference>
<dbReference type="OrthoDB" id="3472818at2759"/>
<protein>
    <submittedName>
        <fullName evidence="1">Uncharacterized protein</fullName>
    </submittedName>
</protein>
<sequence length="379" mass="43064">MNDTTLHARAKRRHLHMLLNTKMIDDGCADSGSEINCITEALAQNIGARMSRVTTSQWFSLPIKGQSFQSIGTISVRCKFPSELSTIPSVCFYVFKKLICNMIVGRNFLRTTQTLDLYQSRLKIAEIGRTESPAIKSVGNVREQIKCWIDGTMHWSFPDTGADLNLISTDFAKRLGYRSNSGEKEINLAKRYWIDFADCSSVWTEGSVQLFVSFHPPTECHPSPRKLVETPNTSVPTLGSRAVGKKTSIIEPFHIIHDLEFDVILGETLLASAAAYTQHEPNSLRTEAPESSATAICKKRCPKEGRTRTGPPLTPEQRFKDDFSIEYDRYTKEQEELDDRRNRGLITARQRTLMQNQAHQCHIQWLRENRDLLELYHPG</sequence>
<dbReference type="EMBL" id="KZ613949">
    <property type="protein sequence ID" value="PMD37546.1"/>
    <property type="molecule type" value="Genomic_DNA"/>
</dbReference>
<reference evidence="1 2" key="1">
    <citation type="submission" date="2016-04" db="EMBL/GenBank/DDBJ databases">
        <title>A degradative enzymes factory behind the ericoid mycorrhizal symbiosis.</title>
        <authorList>
            <consortium name="DOE Joint Genome Institute"/>
            <person name="Martino E."/>
            <person name="Morin E."/>
            <person name="Grelet G."/>
            <person name="Kuo A."/>
            <person name="Kohler A."/>
            <person name="Daghino S."/>
            <person name="Barry K."/>
            <person name="Choi C."/>
            <person name="Cichocki N."/>
            <person name="Clum A."/>
            <person name="Copeland A."/>
            <person name="Hainaut M."/>
            <person name="Haridas S."/>
            <person name="Labutti K."/>
            <person name="Lindquist E."/>
            <person name="Lipzen A."/>
            <person name="Khouja H.-R."/>
            <person name="Murat C."/>
            <person name="Ohm R."/>
            <person name="Olson A."/>
            <person name="Spatafora J."/>
            <person name="Veneault-Fourrey C."/>
            <person name="Henrissat B."/>
            <person name="Grigoriev I."/>
            <person name="Martin F."/>
            <person name="Perotto S."/>
        </authorList>
    </citation>
    <scope>NUCLEOTIDE SEQUENCE [LARGE SCALE GENOMIC DNA]</scope>
    <source>
        <strain evidence="1 2">F</strain>
    </source>
</reference>
<evidence type="ECO:0000313" key="1">
    <source>
        <dbReference type="EMBL" id="PMD37546.1"/>
    </source>
</evidence>
<evidence type="ECO:0000313" key="2">
    <source>
        <dbReference type="Proteomes" id="UP000235786"/>
    </source>
</evidence>
<dbReference type="InterPro" id="IPR021109">
    <property type="entry name" value="Peptidase_aspartic_dom_sf"/>
</dbReference>
<organism evidence="1 2">
    <name type="scientific">Hyaloscypha variabilis (strain UAMH 11265 / GT02V1 / F)</name>
    <name type="common">Meliniomyces variabilis</name>
    <dbReference type="NCBI Taxonomy" id="1149755"/>
    <lineage>
        <taxon>Eukaryota</taxon>
        <taxon>Fungi</taxon>
        <taxon>Dikarya</taxon>
        <taxon>Ascomycota</taxon>
        <taxon>Pezizomycotina</taxon>
        <taxon>Leotiomycetes</taxon>
        <taxon>Helotiales</taxon>
        <taxon>Hyaloscyphaceae</taxon>
        <taxon>Hyaloscypha</taxon>
        <taxon>Hyaloscypha variabilis</taxon>
    </lineage>
</organism>